<dbReference type="AlphaFoldDB" id="A0A109KM06"/>
<gene>
    <name evidence="1" type="ORF">PFL603g_04864</name>
</gene>
<organism evidence="1 2">
    <name type="scientific">Pseudomonas fluorescens</name>
    <dbReference type="NCBI Taxonomy" id="294"/>
    <lineage>
        <taxon>Bacteria</taxon>
        <taxon>Pseudomonadati</taxon>
        <taxon>Pseudomonadota</taxon>
        <taxon>Gammaproteobacteria</taxon>
        <taxon>Pseudomonadales</taxon>
        <taxon>Pseudomonadaceae</taxon>
        <taxon>Pseudomonas</taxon>
    </lineage>
</organism>
<protein>
    <submittedName>
        <fullName evidence="1">Uncharacterized protein</fullName>
    </submittedName>
</protein>
<evidence type="ECO:0000313" key="2">
    <source>
        <dbReference type="Proteomes" id="UP000063434"/>
    </source>
</evidence>
<name>A0A109KM06_PSEFL</name>
<comment type="caution">
    <text evidence="1">The sequence shown here is derived from an EMBL/GenBank/DDBJ whole genome shotgun (WGS) entry which is preliminary data.</text>
</comment>
<accession>A0A109KM06</accession>
<proteinExistence type="predicted"/>
<evidence type="ECO:0000313" key="1">
    <source>
        <dbReference type="EMBL" id="KWV71565.1"/>
    </source>
</evidence>
<dbReference type="Proteomes" id="UP000063434">
    <property type="component" value="Unassembled WGS sequence"/>
</dbReference>
<sequence length="92" mass="10076">MPDATDATLQPVNIEYLQDTLFGVNTLASECMAQLVRAAPGVQLQLAPPWPAQLLKAHWISFEWNGQAYRGVVQAAESLTNGDLLMDIEPQP</sequence>
<reference evidence="1 2" key="1">
    <citation type="submission" date="2015-05" db="EMBL/GenBank/DDBJ databases">
        <title>A genomic and transcriptomic approach to investigate the blue pigment phenotype in Pseudomonas fluorescens.</title>
        <authorList>
            <person name="Andreani N.A."/>
            <person name="Cardazzo B."/>
        </authorList>
    </citation>
    <scope>NUCLEOTIDE SEQUENCE [LARGE SCALE GENOMIC DNA]</scope>
    <source>
        <strain evidence="1 2">Ps_40</strain>
    </source>
</reference>
<dbReference type="EMBL" id="LCYC01000059">
    <property type="protein sequence ID" value="KWV71565.1"/>
    <property type="molecule type" value="Genomic_DNA"/>
</dbReference>
<dbReference type="RefSeq" id="WP_056784064.1">
    <property type="nucleotide sequence ID" value="NZ_LCYC01000059.1"/>
</dbReference>
<dbReference type="PATRIC" id="fig|294.195.peg.5198"/>